<keyword evidence="3" id="KW-1185">Reference proteome</keyword>
<dbReference type="RefSeq" id="WP_377945230.1">
    <property type="nucleotide sequence ID" value="NZ_JBHUCX010000092.1"/>
</dbReference>
<evidence type="ECO:0000256" key="1">
    <source>
        <dbReference type="SAM" id="Phobius"/>
    </source>
</evidence>
<evidence type="ECO:0000313" key="2">
    <source>
        <dbReference type="EMBL" id="MFD1677326.1"/>
    </source>
</evidence>
<keyword evidence="1" id="KW-0472">Membrane</keyword>
<accession>A0ABW4JLS2</accession>
<name>A0ABW4JLS2_9BACL</name>
<keyword evidence="1" id="KW-0812">Transmembrane</keyword>
<dbReference type="EMBL" id="JBHUCX010000092">
    <property type="protein sequence ID" value="MFD1677326.1"/>
    <property type="molecule type" value="Genomic_DNA"/>
</dbReference>
<organism evidence="2 3">
    <name type="scientific">Alicyclobacillus fodiniaquatilis</name>
    <dbReference type="NCBI Taxonomy" id="1661150"/>
    <lineage>
        <taxon>Bacteria</taxon>
        <taxon>Bacillati</taxon>
        <taxon>Bacillota</taxon>
        <taxon>Bacilli</taxon>
        <taxon>Bacillales</taxon>
        <taxon>Alicyclobacillaceae</taxon>
        <taxon>Alicyclobacillus</taxon>
    </lineage>
</organism>
<protein>
    <submittedName>
        <fullName evidence="2">Septum formation inhibitor</fullName>
    </submittedName>
</protein>
<gene>
    <name evidence="2" type="ORF">ACFSB2_21875</name>
</gene>
<dbReference type="Proteomes" id="UP001597079">
    <property type="component" value="Unassembled WGS sequence"/>
</dbReference>
<reference evidence="3" key="1">
    <citation type="journal article" date="2019" name="Int. J. Syst. Evol. Microbiol.">
        <title>The Global Catalogue of Microorganisms (GCM) 10K type strain sequencing project: providing services to taxonomists for standard genome sequencing and annotation.</title>
        <authorList>
            <consortium name="The Broad Institute Genomics Platform"/>
            <consortium name="The Broad Institute Genome Sequencing Center for Infectious Disease"/>
            <person name="Wu L."/>
            <person name="Ma J."/>
        </authorList>
    </citation>
    <scope>NUCLEOTIDE SEQUENCE [LARGE SCALE GENOMIC DNA]</scope>
    <source>
        <strain evidence="3">CGMCC 1.12286</strain>
    </source>
</reference>
<sequence>MSAVREEIRTSRFEQQSVRLPQQQDGFATRGQAKSARRARIANRISLGVCCAISFSIVWMVASKGAAVYQESFQNTKLQTQVNEQSATNATVNATVAQLKRPSRILQEALNKLHMQYKKPLTIPADPAGK</sequence>
<evidence type="ECO:0000313" key="3">
    <source>
        <dbReference type="Proteomes" id="UP001597079"/>
    </source>
</evidence>
<comment type="caution">
    <text evidence="2">The sequence shown here is derived from an EMBL/GenBank/DDBJ whole genome shotgun (WGS) entry which is preliminary data.</text>
</comment>
<keyword evidence="1" id="KW-1133">Transmembrane helix</keyword>
<feature type="transmembrane region" description="Helical" evidence="1">
    <location>
        <begin position="41"/>
        <end position="62"/>
    </location>
</feature>
<proteinExistence type="predicted"/>